<evidence type="ECO:0000313" key="10">
    <source>
        <dbReference type="EMBL" id="KAJ8436474.1"/>
    </source>
</evidence>
<dbReference type="OrthoDB" id="361242at2759"/>
<evidence type="ECO:0000313" key="11">
    <source>
        <dbReference type="Proteomes" id="UP001153076"/>
    </source>
</evidence>
<reference evidence="10" key="1">
    <citation type="submission" date="2022-04" db="EMBL/GenBank/DDBJ databases">
        <title>Carnegiea gigantea Genome sequencing and assembly v2.</title>
        <authorList>
            <person name="Copetti D."/>
            <person name="Sanderson M.J."/>
            <person name="Burquez A."/>
            <person name="Wojciechowski M.F."/>
        </authorList>
    </citation>
    <scope>NUCLEOTIDE SEQUENCE</scope>
    <source>
        <strain evidence="10">SGP5-SGP5p</strain>
        <tissue evidence="10">Aerial part</tissue>
    </source>
</reference>
<evidence type="ECO:0000256" key="2">
    <source>
        <dbReference type="ARBA" id="ARBA00008997"/>
    </source>
</evidence>
<dbReference type="EMBL" id="JAKOGI010000341">
    <property type="protein sequence ID" value="KAJ8436474.1"/>
    <property type="molecule type" value="Genomic_DNA"/>
</dbReference>
<feature type="region of interest" description="Disordered" evidence="8">
    <location>
        <begin position="25"/>
        <end position="48"/>
    </location>
</feature>
<comment type="similarity">
    <text evidence="2 7">Belongs to the NSE4 family.</text>
</comment>
<evidence type="ECO:0000256" key="4">
    <source>
        <dbReference type="ARBA" id="ARBA00023172"/>
    </source>
</evidence>
<keyword evidence="3 7" id="KW-0227">DNA damage</keyword>
<comment type="subunit">
    <text evidence="7">Component of the SMC5-SMC6 complex.</text>
</comment>
<evidence type="ECO:0000256" key="3">
    <source>
        <dbReference type="ARBA" id="ARBA00022763"/>
    </source>
</evidence>
<dbReference type="Proteomes" id="UP001153076">
    <property type="component" value="Unassembled WGS sequence"/>
</dbReference>
<organism evidence="10 11">
    <name type="scientific">Carnegiea gigantea</name>
    <dbReference type="NCBI Taxonomy" id="171969"/>
    <lineage>
        <taxon>Eukaryota</taxon>
        <taxon>Viridiplantae</taxon>
        <taxon>Streptophyta</taxon>
        <taxon>Embryophyta</taxon>
        <taxon>Tracheophyta</taxon>
        <taxon>Spermatophyta</taxon>
        <taxon>Magnoliopsida</taxon>
        <taxon>eudicotyledons</taxon>
        <taxon>Gunneridae</taxon>
        <taxon>Pentapetalae</taxon>
        <taxon>Caryophyllales</taxon>
        <taxon>Cactineae</taxon>
        <taxon>Cactaceae</taxon>
        <taxon>Cactoideae</taxon>
        <taxon>Echinocereeae</taxon>
        <taxon>Carnegiea</taxon>
    </lineage>
</organism>
<protein>
    <recommendedName>
        <fullName evidence="7">Non-structural maintenance of chromosomes element 4</fullName>
    </recommendedName>
</protein>
<dbReference type="GO" id="GO:0006281">
    <property type="term" value="P:DNA repair"/>
    <property type="evidence" value="ECO:0007669"/>
    <property type="project" value="UniProtKB-UniRule"/>
</dbReference>
<keyword evidence="11" id="KW-1185">Reference proteome</keyword>
<keyword evidence="6 7" id="KW-0539">Nucleus</keyword>
<dbReference type="GO" id="GO:0005634">
    <property type="term" value="C:nucleus"/>
    <property type="evidence" value="ECO:0007669"/>
    <property type="project" value="UniProtKB-SubCell"/>
</dbReference>
<keyword evidence="4 7" id="KW-0233">DNA recombination</keyword>
<dbReference type="AlphaFoldDB" id="A0A9Q1K443"/>
<comment type="subcellular location">
    <subcellularLocation>
        <location evidence="1 7">Nucleus</location>
    </subcellularLocation>
</comment>
<evidence type="ECO:0000256" key="1">
    <source>
        <dbReference type="ARBA" id="ARBA00004123"/>
    </source>
</evidence>
<dbReference type="PANTHER" id="PTHR16140:SF0">
    <property type="entry name" value="NON-STRUCTURAL MAINTENANCE OF CHROMOSOMES ELEMENT 4"/>
    <property type="match status" value="1"/>
</dbReference>
<comment type="function">
    <text evidence="7">Component of the SMC5-SMC6 complex, that promotes sister chromatid alignment after DNA damage and facilitates double-stranded DNA breaks (DSBs) repair via homologous recombination between sister chromatids.</text>
</comment>
<dbReference type="GO" id="GO:0030915">
    <property type="term" value="C:Smc5-Smc6 complex"/>
    <property type="evidence" value="ECO:0007669"/>
    <property type="project" value="UniProtKB-UniRule"/>
</dbReference>
<dbReference type="GO" id="GO:0006310">
    <property type="term" value="P:DNA recombination"/>
    <property type="evidence" value="ECO:0007669"/>
    <property type="project" value="UniProtKB-UniRule"/>
</dbReference>
<evidence type="ECO:0000256" key="7">
    <source>
        <dbReference type="RuleBase" id="RU365071"/>
    </source>
</evidence>
<dbReference type="InterPro" id="IPR014854">
    <property type="entry name" value="Nse4_C"/>
</dbReference>
<comment type="caution">
    <text evidence="10">The sequence shown here is derived from an EMBL/GenBank/DDBJ whole genome shotgun (WGS) entry which is preliminary data.</text>
</comment>
<evidence type="ECO:0000256" key="5">
    <source>
        <dbReference type="ARBA" id="ARBA00023204"/>
    </source>
</evidence>
<dbReference type="PANTHER" id="PTHR16140">
    <property type="entry name" value="NON-STRUCTURAL MAINTENANCE OF CHROMOSOMES ELEMENT 4"/>
    <property type="match status" value="1"/>
</dbReference>
<accession>A0A9Q1K443</accession>
<evidence type="ECO:0000256" key="6">
    <source>
        <dbReference type="ARBA" id="ARBA00023242"/>
    </source>
</evidence>
<gene>
    <name evidence="10" type="ORF">Cgig2_000459</name>
</gene>
<name>A0A9Q1K443_9CARY</name>
<evidence type="ECO:0000259" key="9">
    <source>
        <dbReference type="Pfam" id="PF08743"/>
    </source>
</evidence>
<dbReference type="InterPro" id="IPR027786">
    <property type="entry name" value="Nse4/EID"/>
</dbReference>
<feature type="domain" description="Non-structural maintenance of chromosome element 4 C-terminal" evidence="9">
    <location>
        <begin position="251"/>
        <end position="336"/>
    </location>
</feature>
<sequence>MEECVQAEPLIPIVQNRAIDHSEMEKRLDQAASEQPNKRRTGGDEPALPCIEGRMERRVLRSQYRASRTIINVQTPREHRIDAETFFEIAKTLSTKVQSYCKSGVSPCEFIASLIHEFGRRTTKVKNRVSIKWKEIGMLVSPIFNEGHGCFTMYVSYLCPIGLDTARVLLYSVIATSTALVMMLNKFDECRIGPMNAELKQRRLAAQRKHWRSNKITVRPEEPGDTGDDAKTDTDKNIVTMFNIMRKEKSVRLENLVLNRFLFAQTVENLFTLWLLVKDGRAKIAVDDKGLHPPMNAPSSHLVKSGEVAYSHFVFRIDFEDWKLMVETVGGGEELMPHRYQVSMPISKTDQLSAVLPVAIPTSAMGIVSKDE</sequence>
<proteinExistence type="inferred from homology"/>
<evidence type="ECO:0000256" key="8">
    <source>
        <dbReference type="SAM" id="MobiDB-lite"/>
    </source>
</evidence>
<dbReference type="Pfam" id="PF08743">
    <property type="entry name" value="Nse4_C"/>
    <property type="match status" value="1"/>
</dbReference>
<keyword evidence="5 7" id="KW-0234">DNA repair</keyword>